<organism evidence="1 2">
    <name type="scientific">Ensifer adhaerens</name>
    <name type="common">Sinorhizobium morelense</name>
    <dbReference type="NCBI Taxonomy" id="106592"/>
    <lineage>
        <taxon>Bacteria</taxon>
        <taxon>Pseudomonadati</taxon>
        <taxon>Pseudomonadota</taxon>
        <taxon>Alphaproteobacteria</taxon>
        <taxon>Hyphomicrobiales</taxon>
        <taxon>Rhizobiaceae</taxon>
        <taxon>Sinorhizobium/Ensifer group</taxon>
        <taxon>Ensifer</taxon>
    </lineage>
</organism>
<protein>
    <recommendedName>
        <fullName evidence="3">Multiple sugar transport system substrate-binding protein</fullName>
    </recommendedName>
</protein>
<gene>
    <name evidence="1" type="ORF">AC244_18130</name>
</gene>
<dbReference type="AlphaFoldDB" id="A0A0L8BSD5"/>
<comment type="caution">
    <text evidence="1">The sequence shown here is derived from an EMBL/GenBank/DDBJ whole genome shotgun (WGS) entry which is preliminary data.</text>
</comment>
<reference evidence="2" key="1">
    <citation type="submission" date="2015-07" db="EMBL/GenBank/DDBJ databases">
        <title>Whole genome sequence of an Ensifer adhaerens strain isolated from a cave pool in the Wind Cave National Park.</title>
        <authorList>
            <person name="Eng W.W.H."/>
            <person name="Gan H.M."/>
            <person name="Barton H.A."/>
            <person name="Savka M.A."/>
        </authorList>
    </citation>
    <scope>NUCLEOTIDE SEQUENCE [LARGE SCALE GENOMIC DNA]</scope>
    <source>
        <strain evidence="2">SD006</strain>
    </source>
</reference>
<dbReference type="EMBL" id="LGAP01000011">
    <property type="protein sequence ID" value="KOF17439.1"/>
    <property type="molecule type" value="Genomic_DNA"/>
</dbReference>
<evidence type="ECO:0000313" key="1">
    <source>
        <dbReference type="EMBL" id="KOF17439.1"/>
    </source>
</evidence>
<evidence type="ECO:0000313" key="2">
    <source>
        <dbReference type="Proteomes" id="UP000037425"/>
    </source>
</evidence>
<dbReference type="Gene3D" id="3.40.190.10">
    <property type="entry name" value="Periplasmic binding protein-like II"/>
    <property type="match status" value="1"/>
</dbReference>
<evidence type="ECO:0008006" key="3">
    <source>
        <dbReference type="Google" id="ProtNLM"/>
    </source>
</evidence>
<dbReference type="Proteomes" id="UP000037425">
    <property type="component" value="Unassembled WGS sequence"/>
</dbReference>
<accession>A0A0L8BSD5</accession>
<proteinExistence type="predicted"/>
<sequence length="69" mass="7867">MKNLLNTWQRPNLPQYTAIERILGMEIHDALSGAKAPRDALEAGARQIEHALRSWQSSSHTTKRPDQFI</sequence>
<name>A0A0L8BSD5_ENSAD</name>
<dbReference type="PATRIC" id="fig|106592.7.peg.1414"/>